<dbReference type="PROSITE" id="PS51257">
    <property type="entry name" value="PROKAR_LIPOPROTEIN"/>
    <property type="match status" value="1"/>
</dbReference>
<dbReference type="AlphaFoldDB" id="A0AA41XDK5"/>
<sequence length="148" mass="14522">MTSGIIRRSVIAIGIGLVATALSACASSGASGGPGTPATESDLVGSWVTGETYTTAPNEPYLTFSDDGSWKGSDGCNGGAGSWSVGGDGAITATAAGFSTLIGCEGAPLPKYLTSSRAAYLDGESLVLADEAGETLVTLVPAPEGSIE</sequence>
<proteinExistence type="predicted"/>
<comment type="caution">
    <text evidence="3">The sequence shown here is derived from an EMBL/GenBank/DDBJ whole genome shotgun (WGS) entry which is preliminary data.</text>
</comment>
<evidence type="ECO:0000259" key="2">
    <source>
        <dbReference type="Pfam" id="PF03724"/>
    </source>
</evidence>
<dbReference type="EMBL" id="JANLCK010000004">
    <property type="protein sequence ID" value="MCS5726222.1"/>
    <property type="molecule type" value="Genomic_DNA"/>
</dbReference>
<dbReference type="InterPro" id="IPR005184">
    <property type="entry name" value="DUF306_Meta_HslJ"/>
</dbReference>
<dbReference type="Gene3D" id="2.40.128.270">
    <property type="match status" value="1"/>
</dbReference>
<dbReference type="Proteomes" id="UP001165587">
    <property type="component" value="Unassembled WGS sequence"/>
</dbReference>
<reference evidence="3" key="1">
    <citation type="submission" date="2022-08" db="EMBL/GenBank/DDBJ databases">
        <authorList>
            <person name="Deng Y."/>
            <person name="Han X.-F."/>
            <person name="Zhang Y.-Q."/>
        </authorList>
    </citation>
    <scope>NUCLEOTIDE SEQUENCE</scope>
    <source>
        <strain evidence="3">CPCC 203407</strain>
    </source>
</reference>
<evidence type="ECO:0000256" key="1">
    <source>
        <dbReference type="SAM" id="SignalP"/>
    </source>
</evidence>
<dbReference type="InterPro" id="IPR038670">
    <property type="entry name" value="HslJ-like_sf"/>
</dbReference>
<feature type="chain" id="PRO_5041418054" evidence="1">
    <location>
        <begin position="27"/>
        <end position="148"/>
    </location>
</feature>
<dbReference type="RefSeq" id="WP_259527542.1">
    <property type="nucleotide sequence ID" value="NZ_JANLCK010000004.1"/>
</dbReference>
<organism evidence="3 4">
    <name type="scientific">Herbiconiux oxytropis</name>
    <dbReference type="NCBI Taxonomy" id="2970915"/>
    <lineage>
        <taxon>Bacteria</taxon>
        <taxon>Bacillati</taxon>
        <taxon>Actinomycetota</taxon>
        <taxon>Actinomycetes</taxon>
        <taxon>Micrococcales</taxon>
        <taxon>Microbacteriaceae</taxon>
        <taxon>Herbiconiux</taxon>
    </lineage>
</organism>
<protein>
    <submittedName>
        <fullName evidence="3">META domain-containing protein</fullName>
    </submittedName>
</protein>
<name>A0AA41XDK5_9MICO</name>
<evidence type="ECO:0000313" key="4">
    <source>
        <dbReference type="Proteomes" id="UP001165587"/>
    </source>
</evidence>
<keyword evidence="1" id="KW-0732">Signal</keyword>
<keyword evidence="4" id="KW-1185">Reference proteome</keyword>
<accession>A0AA41XDK5</accession>
<dbReference type="Pfam" id="PF03724">
    <property type="entry name" value="META"/>
    <property type="match status" value="1"/>
</dbReference>
<evidence type="ECO:0000313" key="3">
    <source>
        <dbReference type="EMBL" id="MCS5726222.1"/>
    </source>
</evidence>
<gene>
    <name evidence="3" type="ORF">N1028_09985</name>
</gene>
<feature type="domain" description="DUF306" evidence="2">
    <location>
        <begin position="53"/>
        <end position="139"/>
    </location>
</feature>
<feature type="signal peptide" evidence="1">
    <location>
        <begin position="1"/>
        <end position="26"/>
    </location>
</feature>